<proteinExistence type="predicted"/>
<gene>
    <name evidence="1" type="ORF">APZ42_013475</name>
</gene>
<evidence type="ECO:0000313" key="1">
    <source>
        <dbReference type="EMBL" id="KZS19970.1"/>
    </source>
</evidence>
<dbReference type="EMBL" id="LRGB01000261">
    <property type="protein sequence ID" value="KZS19970.1"/>
    <property type="molecule type" value="Genomic_DNA"/>
</dbReference>
<accession>A0A162QUT7</accession>
<protein>
    <submittedName>
        <fullName evidence="1">Uncharacterized protein</fullName>
    </submittedName>
</protein>
<dbReference type="Proteomes" id="UP000076858">
    <property type="component" value="Unassembled WGS sequence"/>
</dbReference>
<sequence length="86" mass="9869">MSSRNRTTRKRKENVEHSRLFFVSFQSATIGSTICGGKKERSHTGTRNIHAGDVNKWLLVSSSHKDKNKTQIRFNAMEITFFLKAI</sequence>
<comment type="caution">
    <text evidence="1">The sequence shown here is derived from an EMBL/GenBank/DDBJ whole genome shotgun (WGS) entry which is preliminary data.</text>
</comment>
<keyword evidence="2" id="KW-1185">Reference proteome</keyword>
<organism evidence="1 2">
    <name type="scientific">Daphnia magna</name>
    <dbReference type="NCBI Taxonomy" id="35525"/>
    <lineage>
        <taxon>Eukaryota</taxon>
        <taxon>Metazoa</taxon>
        <taxon>Ecdysozoa</taxon>
        <taxon>Arthropoda</taxon>
        <taxon>Crustacea</taxon>
        <taxon>Branchiopoda</taxon>
        <taxon>Diplostraca</taxon>
        <taxon>Cladocera</taxon>
        <taxon>Anomopoda</taxon>
        <taxon>Daphniidae</taxon>
        <taxon>Daphnia</taxon>
    </lineage>
</organism>
<dbReference type="AlphaFoldDB" id="A0A162QUT7"/>
<name>A0A162QUT7_9CRUS</name>
<evidence type="ECO:0000313" key="2">
    <source>
        <dbReference type="Proteomes" id="UP000076858"/>
    </source>
</evidence>
<reference evidence="1 2" key="1">
    <citation type="submission" date="2016-03" db="EMBL/GenBank/DDBJ databases">
        <title>EvidentialGene: Evidence-directed Construction of Genes on Genomes.</title>
        <authorList>
            <person name="Gilbert D.G."/>
            <person name="Choi J.-H."/>
            <person name="Mockaitis K."/>
            <person name="Colbourne J."/>
            <person name="Pfrender M."/>
        </authorList>
    </citation>
    <scope>NUCLEOTIDE SEQUENCE [LARGE SCALE GENOMIC DNA]</scope>
    <source>
        <strain evidence="1 2">Xinb3</strain>
        <tissue evidence="1">Complete organism</tissue>
    </source>
</reference>